<dbReference type="SUPFAM" id="SSF54427">
    <property type="entry name" value="NTF2-like"/>
    <property type="match status" value="2"/>
</dbReference>
<evidence type="ECO:0000313" key="4">
    <source>
        <dbReference type="EMBL" id="CAK8987452.1"/>
    </source>
</evidence>
<proteinExistence type="inferred from homology"/>
<accession>A0ABP0HC49</accession>
<feature type="compositionally biased region" description="Basic and acidic residues" evidence="2">
    <location>
        <begin position="330"/>
        <end position="342"/>
    </location>
</feature>
<dbReference type="PRINTS" id="PR00149">
    <property type="entry name" value="FUMRATELYASE"/>
</dbReference>
<dbReference type="Pfam" id="PF00206">
    <property type="entry name" value="Lyase_1"/>
    <property type="match status" value="1"/>
</dbReference>
<dbReference type="Proteomes" id="UP001642464">
    <property type="component" value="Unassembled WGS sequence"/>
</dbReference>
<dbReference type="InterPro" id="IPR008948">
    <property type="entry name" value="L-Aspartase-like"/>
</dbReference>
<comment type="caution">
    <text evidence="4">The sequence shown here is derived from an EMBL/GenBank/DDBJ whole genome shotgun (WGS) entry which is preliminary data.</text>
</comment>
<dbReference type="PRINTS" id="PR00145">
    <property type="entry name" value="ARGSUCLYASE"/>
</dbReference>
<dbReference type="InterPro" id="IPR000362">
    <property type="entry name" value="Fumarate_lyase_fam"/>
</dbReference>
<feature type="region of interest" description="Disordered" evidence="2">
    <location>
        <begin position="325"/>
        <end position="344"/>
    </location>
</feature>
<keyword evidence="4" id="KW-0456">Lyase</keyword>
<evidence type="ECO:0000256" key="1">
    <source>
        <dbReference type="ARBA" id="ARBA00010755"/>
    </source>
</evidence>
<dbReference type="PANTHER" id="PTHR43814:SF1">
    <property type="entry name" value="ARGININOSUCCINATE LYASE"/>
    <property type="match status" value="1"/>
</dbReference>
<feature type="domain" description="Fumarate lyase N-terminal" evidence="3">
    <location>
        <begin position="371"/>
        <end position="645"/>
    </location>
</feature>
<dbReference type="PANTHER" id="PTHR43814">
    <property type="entry name" value="ARGININOSUCCINATE LYASE"/>
    <property type="match status" value="1"/>
</dbReference>
<dbReference type="Gene3D" id="1.20.200.10">
    <property type="entry name" value="Fumarase/aspartase (Central domain)"/>
    <property type="match status" value="1"/>
</dbReference>
<dbReference type="InterPro" id="IPR009049">
    <property type="entry name" value="Argininosuccinate_lyase"/>
</dbReference>
<dbReference type="Gene3D" id="3.10.450.50">
    <property type="match status" value="2"/>
</dbReference>
<dbReference type="InterPro" id="IPR020557">
    <property type="entry name" value="Fumarate_lyase_CS"/>
</dbReference>
<dbReference type="InterPro" id="IPR032710">
    <property type="entry name" value="NTF2-like_dom_sf"/>
</dbReference>
<dbReference type="GO" id="GO:0016829">
    <property type="term" value="F:lyase activity"/>
    <property type="evidence" value="ECO:0007669"/>
    <property type="project" value="UniProtKB-KW"/>
</dbReference>
<dbReference type="InterPro" id="IPR024083">
    <property type="entry name" value="Fumarase/histidase_N"/>
</dbReference>
<sequence>MSSSHDDLLSAKRLVWDFHEKLETCCVSEVQKILDEYVLDPATYVFRCVHPFRELRGTSAAAQFWKPLKQSFQRMQWRSDILIAGQNSVGSGLWVLSMGHFMGLFDTDWLGLRATRQLQTLRYAEFSEALGMNPLPPSTGVNFCYPGPRTHDGLHLKDNAPEKEGLQTQALVDRMIDDLSQQNHSFTFDPSILRRSWHENMTWYGPAGIGATSSIERYQEQHQLPFRAQLADKRFHGHQVRIAEGNYAAYFGWPMNLTNTNQGGFLGLPGGKPDAPMQESDGQNCILVVDVYRREGEKLAENWDLLHYLKHQGVDVLERTVRILNPKRPRPSEESEENEKVPVPKKGAGACAELKGLDCPTYLTGFEMFSDFRLDGEVLLPFDLKASAAHATMLQKIGVLTKEELDTLKKALKEIEELWKKGDFKVTRSQEDGHTAIEQYITEKYGEVGKKIHTGRSRNDQSMTMIRLYSLEQLRLIRQLASDLATAAEARVSDFNAVAMPGYTHMQRAMPTTVGTWLGSFAQGWRDSTKMLDGAIGVLDQNPLGSAAGFGINGLALDRAETAKLLGFQTVQSNPMYCGLSRGMFENVALQAMSLAMVLSSRFATDMMMFTQQETLFLALPDNFVTGSSIMPQKKNYDLFEIMRANGKVFGSLQMQIQETIVGLGSGYHRDLQCTKKAFVEACNLEAIAAGLEA</sequence>
<dbReference type="Gene3D" id="1.10.275.10">
    <property type="entry name" value="Fumarase/aspartase (N-terminal domain)"/>
    <property type="match status" value="1"/>
</dbReference>
<organism evidence="4 5">
    <name type="scientific">Durusdinium trenchii</name>
    <dbReference type="NCBI Taxonomy" id="1381693"/>
    <lineage>
        <taxon>Eukaryota</taxon>
        <taxon>Sar</taxon>
        <taxon>Alveolata</taxon>
        <taxon>Dinophyceae</taxon>
        <taxon>Suessiales</taxon>
        <taxon>Symbiodiniaceae</taxon>
        <taxon>Durusdinium</taxon>
    </lineage>
</organism>
<evidence type="ECO:0000313" key="5">
    <source>
        <dbReference type="Proteomes" id="UP001642464"/>
    </source>
</evidence>
<dbReference type="EMBL" id="CAXAMM010000447">
    <property type="protein sequence ID" value="CAK8987452.1"/>
    <property type="molecule type" value="Genomic_DNA"/>
</dbReference>
<gene>
    <name evidence="4" type="ORF">SCF082_LOCUS977</name>
</gene>
<comment type="similarity">
    <text evidence="1">Belongs to the lyase 1 family. Argininosuccinate lyase subfamily.</text>
</comment>
<name>A0ABP0HC49_9DINO</name>
<dbReference type="SUPFAM" id="SSF48557">
    <property type="entry name" value="L-aspartase-like"/>
    <property type="match status" value="1"/>
</dbReference>
<evidence type="ECO:0000259" key="3">
    <source>
        <dbReference type="Pfam" id="PF00206"/>
    </source>
</evidence>
<dbReference type="InterPro" id="IPR022761">
    <property type="entry name" value="Fumarate_lyase_N"/>
</dbReference>
<dbReference type="PROSITE" id="PS00163">
    <property type="entry name" value="FUMARATE_LYASES"/>
    <property type="match status" value="1"/>
</dbReference>
<keyword evidence="5" id="KW-1185">Reference proteome</keyword>
<evidence type="ECO:0000256" key="2">
    <source>
        <dbReference type="SAM" id="MobiDB-lite"/>
    </source>
</evidence>
<protein>
    <submittedName>
        <fullName evidence="4">Argininosuccinate lyase (ASAL) (Arginosuccinase)</fullName>
    </submittedName>
</protein>
<reference evidence="4 5" key="1">
    <citation type="submission" date="2024-02" db="EMBL/GenBank/DDBJ databases">
        <authorList>
            <person name="Chen Y."/>
            <person name="Shah S."/>
            <person name="Dougan E. K."/>
            <person name="Thang M."/>
            <person name="Chan C."/>
        </authorList>
    </citation>
    <scope>NUCLEOTIDE SEQUENCE [LARGE SCALE GENOMIC DNA]</scope>
</reference>